<dbReference type="Gramene" id="Kaladp0011s1089.3.v1.1">
    <property type="protein sequence ID" value="Kaladp0011s1089.3.v1.1"/>
    <property type="gene ID" value="Kaladp0011s1089.v1.1"/>
</dbReference>
<dbReference type="SUPFAM" id="SSF54928">
    <property type="entry name" value="RNA-binding domain, RBD"/>
    <property type="match status" value="2"/>
</dbReference>
<dbReference type="InterPro" id="IPR012677">
    <property type="entry name" value="Nucleotide-bd_a/b_plait_sf"/>
</dbReference>
<sequence length="469" mass="50043">MESGNAKLFIGGISWGTNEERLKGYFSSFGEVVESVIMKDRNTGRARGFGFVVFADPAVAERVVKEKHSIDGWMVEAKWAVPRDDLNISTKSSSSARSSPGLGRTRKIFVGGLASTVTESDFKKYFEQFGPINDVIVMYDPTTKRPRGFGFITFDKEDSVDRVLQRTFHELNGKMVEVKRAVPKELSPSPTQSPLGGYGLSRVSNILSGYNQGYLPGLVGGQYGNRIGNRFNPITYGRSEFSTYGPGYGASMNYNPGLIGSVISNDTTGFGRAMNTYTMVNTNRLGGNVNFQLNNRDSSSYFSPLMGNPSGNVGPNYVPNTGASATFRGSDSGIIAGGMVGESGVALGSSPYSARGMGSITSPHRPNSGYITGNVNHGVVDHSRSSGVNANRSSAHTLPTGVRGRVLQDSYGSGLAQSDLASGSASSDHDGLESYNYGFVAAYDSFDKPSHGYVGYGVTKRQADIGIAT</sequence>
<dbReference type="GO" id="GO:0003729">
    <property type="term" value="F:mRNA binding"/>
    <property type="evidence" value="ECO:0007669"/>
    <property type="project" value="TreeGrafter"/>
</dbReference>
<dbReference type="FunFam" id="3.30.70.330:FF:000102">
    <property type="entry name" value="Heterogeneous nuclear ribonucleoprotein 1"/>
    <property type="match status" value="1"/>
</dbReference>
<dbReference type="InterPro" id="IPR035979">
    <property type="entry name" value="RBD_domain_sf"/>
</dbReference>
<dbReference type="FunFam" id="3.30.70.330:FF:000051">
    <property type="entry name" value="Heterogeneous nuclear ribonucleoprotein 1"/>
    <property type="match status" value="1"/>
</dbReference>
<dbReference type="PROSITE" id="PS50102">
    <property type="entry name" value="RRM"/>
    <property type="match status" value="2"/>
</dbReference>
<dbReference type="PANTHER" id="PTHR48032:SF16">
    <property type="entry name" value="RNA-BINDING (RRM_RBD_RNP MOTIFS) FAMILY PROTEIN"/>
    <property type="match status" value="1"/>
</dbReference>
<dbReference type="Pfam" id="PF00076">
    <property type="entry name" value="RRM_1"/>
    <property type="match status" value="2"/>
</dbReference>
<evidence type="ECO:0000256" key="2">
    <source>
        <dbReference type="ARBA" id="ARBA00022884"/>
    </source>
</evidence>
<dbReference type="Gramene" id="Kaladp0011s1089.1.v1.1">
    <property type="protein sequence ID" value="Kaladp0011s1089.1.v1.1"/>
    <property type="gene ID" value="Kaladp0011s1089.v1.1"/>
</dbReference>
<evidence type="ECO:0000256" key="3">
    <source>
        <dbReference type="PROSITE-ProRule" id="PRU00176"/>
    </source>
</evidence>
<reference evidence="6" key="1">
    <citation type="submission" date="2021-01" db="UniProtKB">
        <authorList>
            <consortium name="EnsemblPlants"/>
        </authorList>
    </citation>
    <scope>IDENTIFICATION</scope>
</reference>
<dbReference type="Gramene" id="Kaladp0011s1089.2.v1.1">
    <property type="protein sequence ID" value="Kaladp0011s1089.2.v1.1"/>
    <property type="gene ID" value="Kaladp0011s1089.v1.1"/>
</dbReference>
<keyword evidence="1" id="KW-0677">Repeat</keyword>
<dbReference type="GO" id="GO:0006417">
    <property type="term" value="P:regulation of translation"/>
    <property type="evidence" value="ECO:0007669"/>
    <property type="project" value="TreeGrafter"/>
</dbReference>
<keyword evidence="7" id="KW-1185">Reference proteome</keyword>
<dbReference type="EnsemblPlants" id="Kaladp0011s1089.2.v1.1">
    <property type="protein sequence ID" value="Kaladp0011s1089.2.v1.1"/>
    <property type="gene ID" value="Kaladp0011s1089.v1.1"/>
</dbReference>
<evidence type="ECO:0000313" key="7">
    <source>
        <dbReference type="Proteomes" id="UP000594263"/>
    </source>
</evidence>
<evidence type="ECO:0000256" key="1">
    <source>
        <dbReference type="ARBA" id="ARBA00022737"/>
    </source>
</evidence>
<dbReference type="PANTHER" id="PTHR48032">
    <property type="entry name" value="RNA-BINDING PROTEIN MUSASHI HOMOLOG RBP6"/>
    <property type="match status" value="1"/>
</dbReference>
<protein>
    <recommendedName>
        <fullName evidence="5">RRM domain-containing protein</fullName>
    </recommendedName>
</protein>
<organism evidence="6 7">
    <name type="scientific">Kalanchoe fedtschenkoi</name>
    <name type="common">Lavender scallops</name>
    <name type="synonym">South American air plant</name>
    <dbReference type="NCBI Taxonomy" id="63787"/>
    <lineage>
        <taxon>Eukaryota</taxon>
        <taxon>Viridiplantae</taxon>
        <taxon>Streptophyta</taxon>
        <taxon>Embryophyta</taxon>
        <taxon>Tracheophyta</taxon>
        <taxon>Spermatophyta</taxon>
        <taxon>Magnoliopsida</taxon>
        <taxon>eudicotyledons</taxon>
        <taxon>Gunneridae</taxon>
        <taxon>Pentapetalae</taxon>
        <taxon>Saxifragales</taxon>
        <taxon>Crassulaceae</taxon>
        <taxon>Kalanchoe</taxon>
    </lineage>
</organism>
<dbReference type="AlphaFoldDB" id="A0A7N0RJF6"/>
<dbReference type="InterPro" id="IPR000504">
    <property type="entry name" value="RRM_dom"/>
</dbReference>
<dbReference type="EnsemblPlants" id="Kaladp0011s1089.4.v1.1">
    <property type="protein sequence ID" value="Kaladp0011s1089.4.v1.1"/>
    <property type="gene ID" value="Kaladp0011s1089.v1.1"/>
</dbReference>
<feature type="compositionally biased region" description="Polar residues" evidence="4">
    <location>
        <begin position="385"/>
        <end position="397"/>
    </location>
</feature>
<accession>A0A7N0RJF6</accession>
<dbReference type="EnsemblPlants" id="Kaladp0011s1089.3.v1.1">
    <property type="protein sequence ID" value="Kaladp0011s1089.3.v1.1"/>
    <property type="gene ID" value="Kaladp0011s1089.v1.1"/>
</dbReference>
<evidence type="ECO:0000256" key="4">
    <source>
        <dbReference type="SAM" id="MobiDB-lite"/>
    </source>
</evidence>
<dbReference type="CDD" id="cd12325">
    <property type="entry name" value="RRM1_hnRNPA_hnRNPD_like"/>
    <property type="match status" value="1"/>
</dbReference>
<dbReference type="Gramene" id="Kaladp0011s1089.4.v1.1">
    <property type="protein sequence ID" value="Kaladp0011s1089.4.v1.1"/>
    <property type="gene ID" value="Kaladp0011s1089.v1.1"/>
</dbReference>
<dbReference type="Gene3D" id="3.30.70.330">
    <property type="match status" value="2"/>
</dbReference>
<evidence type="ECO:0000313" key="6">
    <source>
        <dbReference type="EnsemblPlants" id="Kaladp0011s1089.2.v1.1"/>
    </source>
</evidence>
<dbReference type="Proteomes" id="UP000594263">
    <property type="component" value="Unplaced"/>
</dbReference>
<dbReference type="EnsemblPlants" id="Kaladp0011s1089.1.v1.1">
    <property type="protein sequence ID" value="Kaladp0011s1089.1.v1.1"/>
    <property type="gene ID" value="Kaladp0011s1089.v1.1"/>
</dbReference>
<proteinExistence type="predicted"/>
<feature type="region of interest" description="Disordered" evidence="4">
    <location>
        <begin position="384"/>
        <end position="403"/>
    </location>
</feature>
<keyword evidence="2 3" id="KW-0694">RNA-binding</keyword>
<dbReference type="CDD" id="cd12330">
    <property type="entry name" value="RRM2_Hrp1p"/>
    <property type="match status" value="1"/>
</dbReference>
<dbReference type="SMART" id="SM00360">
    <property type="entry name" value="RRM"/>
    <property type="match status" value="2"/>
</dbReference>
<feature type="domain" description="RRM" evidence="5">
    <location>
        <begin position="106"/>
        <end position="183"/>
    </location>
</feature>
<feature type="domain" description="RRM" evidence="5">
    <location>
        <begin position="6"/>
        <end position="93"/>
    </location>
</feature>
<evidence type="ECO:0000259" key="5">
    <source>
        <dbReference type="PROSITE" id="PS50102"/>
    </source>
</evidence>
<name>A0A7N0RJF6_KALFE</name>